<dbReference type="PANTHER" id="PTHR34227">
    <property type="entry name" value="CHAPERONE PROTEIN YCDY"/>
    <property type="match status" value="1"/>
</dbReference>
<dbReference type="AlphaFoldDB" id="A0A842JJN4"/>
<comment type="caution">
    <text evidence="2">The sequence shown here is derived from an EMBL/GenBank/DDBJ whole genome shotgun (WGS) entry which is preliminary data.</text>
</comment>
<dbReference type="InterPro" id="IPR020945">
    <property type="entry name" value="DMSO/NO3_reduct_chaperone"/>
</dbReference>
<dbReference type="SUPFAM" id="SSF89155">
    <property type="entry name" value="TorD-like"/>
    <property type="match status" value="1"/>
</dbReference>
<dbReference type="EMBL" id="JACMSE010000009">
    <property type="protein sequence ID" value="MBC2890038.1"/>
    <property type="molecule type" value="Genomic_DNA"/>
</dbReference>
<keyword evidence="3" id="KW-1185">Reference proteome</keyword>
<evidence type="ECO:0000313" key="3">
    <source>
        <dbReference type="Proteomes" id="UP000587396"/>
    </source>
</evidence>
<organism evidence="2 3">
    <name type="scientific">Gordonibacter massiliensis</name>
    <name type="common">ex Traore et al. 2017</name>
    <dbReference type="NCBI Taxonomy" id="1841863"/>
    <lineage>
        <taxon>Bacteria</taxon>
        <taxon>Bacillati</taxon>
        <taxon>Actinomycetota</taxon>
        <taxon>Coriobacteriia</taxon>
        <taxon>Eggerthellales</taxon>
        <taxon>Eggerthellaceae</taxon>
        <taxon>Gordonibacter</taxon>
    </lineage>
</organism>
<sequence>MNDTVRKAGEAPKPSEASTWQVRAAAYELLALSFRYPDRTLAEAVASGEWEEAATEVVKALGVPMEDGFQSGQVDGRGIEELLHALRVEATRLFVGAPEPLASPFEGVWRAADDGVQALLFVNPHSMEVERFMGTCGLGRPEGTNEPLDHASTELELLQWLCMLACGIAEAPDGIEAPEGGWAGAHDRFLEEHVRTWMPRFARKAAEETREPFYRSAAGLLEALLDGRSSEA</sequence>
<name>A0A842JJN4_9ACTN</name>
<dbReference type="Gene3D" id="1.10.3480.10">
    <property type="entry name" value="TorD-like"/>
    <property type="match status" value="1"/>
</dbReference>
<dbReference type="InterPro" id="IPR050289">
    <property type="entry name" value="TorD/DmsD_chaperones"/>
</dbReference>
<reference evidence="2 3" key="1">
    <citation type="submission" date="2020-08" db="EMBL/GenBank/DDBJ databases">
        <authorList>
            <person name="Liu C."/>
            <person name="Sun Q."/>
        </authorList>
    </citation>
    <scope>NUCLEOTIDE SEQUENCE [LARGE SCALE GENOMIC DNA]</scope>
    <source>
        <strain evidence="2 3">N22</strain>
    </source>
</reference>
<evidence type="ECO:0000256" key="1">
    <source>
        <dbReference type="ARBA" id="ARBA00023186"/>
    </source>
</evidence>
<gene>
    <name evidence="2" type="ORF">H7313_11905</name>
</gene>
<protein>
    <submittedName>
        <fullName evidence="2">Molecular chaperone TorD family protein</fullName>
    </submittedName>
</protein>
<keyword evidence="1" id="KW-0143">Chaperone</keyword>
<dbReference type="InterPro" id="IPR036411">
    <property type="entry name" value="TorD-like_sf"/>
</dbReference>
<dbReference type="Pfam" id="PF02613">
    <property type="entry name" value="Nitrate_red_del"/>
    <property type="match status" value="1"/>
</dbReference>
<dbReference type="Proteomes" id="UP000587396">
    <property type="component" value="Unassembled WGS sequence"/>
</dbReference>
<accession>A0A842JJN4</accession>
<dbReference type="PANTHER" id="PTHR34227:SF1">
    <property type="entry name" value="DIMETHYL SULFOXIDE REDUCTASE CHAPERONE-RELATED"/>
    <property type="match status" value="1"/>
</dbReference>
<evidence type="ECO:0000313" key="2">
    <source>
        <dbReference type="EMBL" id="MBC2890038.1"/>
    </source>
</evidence>
<dbReference type="RefSeq" id="WP_185905793.1">
    <property type="nucleotide sequence ID" value="NZ_JACMSE010000009.1"/>
</dbReference>
<proteinExistence type="predicted"/>